<dbReference type="Proteomes" id="UP000642993">
    <property type="component" value="Unassembled WGS sequence"/>
</dbReference>
<name>A0A927JBL9_9ACTN</name>
<keyword evidence="3" id="KW-1185">Reference proteome</keyword>
<dbReference type="RefSeq" id="WP_192038633.1">
    <property type="nucleotide sequence ID" value="NZ_JACYWE010000003.1"/>
</dbReference>
<dbReference type="EMBL" id="JACYWE010000003">
    <property type="protein sequence ID" value="MBD8506170.1"/>
    <property type="molecule type" value="Genomic_DNA"/>
</dbReference>
<feature type="region of interest" description="Disordered" evidence="1">
    <location>
        <begin position="73"/>
        <end position="95"/>
    </location>
</feature>
<organism evidence="2 3">
    <name type="scientific">Lolliginicoccus lacisalsi</name>
    <dbReference type="NCBI Taxonomy" id="2742202"/>
    <lineage>
        <taxon>Bacteria</taxon>
        <taxon>Bacillati</taxon>
        <taxon>Actinomycetota</taxon>
        <taxon>Actinomycetes</taxon>
        <taxon>Mycobacteriales</taxon>
        <taxon>Hoyosellaceae</taxon>
        <taxon>Lolliginicoccus</taxon>
    </lineage>
</organism>
<evidence type="ECO:0000313" key="3">
    <source>
        <dbReference type="Proteomes" id="UP000642993"/>
    </source>
</evidence>
<dbReference type="AlphaFoldDB" id="A0A927JBL9"/>
<reference evidence="2" key="1">
    <citation type="submission" date="2020-09" db="EMBL/GenBank/DDBJ databases">
        <title>Hoyosella lacisalsi sp. nov., a halotolerant actinobacterium isolated from soil of Lake Gudzhirganskoe.</title>
        <authorList>
            <person name="Yang Q."/>
            <person name="Guo P.Y."/>
            <person name="Liu S.W."/>
            <person name="Li F.N."/>
            <person name="Sun C.H."/>
        </authorList>
    </citation>
    <scope>NUCLEOTIDE SEQUENCE</scope>
    <source>
        <strain evidence="2">G463</strain>
    </source>
</reference>
<feature type="compositionally biased region" description="Basic and acidic residues" evidence="1">
    <location>
        <begin position="73"/>
        <end position="85"/>
    </location>
</feature>
<evidence type="ECO:0000256" key="1">
    <source>
        <dbReference type="SAM" id="MobiDB-lite"/>
    </source>
</evidence>
<sequence>MTVHHSTVPLIAIAALALGGIATTSSHSGPPGVPETRTDAVVLAFHDEDEDDDEDDDDLSRTQLRRELRKIERQLERMRGSDDRAPSVVETAPPPVTNEDIIRQFLADFFGIYI</sequence>
<protein>
    <submittedName>
        <fullName evidence="2">Uncharacterized protein</fullName>
    </submittedName>
</protein>
<gene>
    <name evidence="2" type="ORF">HT102_06705</name>
</gene>
<proteinExistence type="predicted"/>
<comment type="caution">
    <text evidence="2">The sequence shown here is derived from an EMBL/GenBank/DDBJ whole genome shotgun (WGS) entry which is preliminary data.</text>
</comment>
<evidence type="ECO:0000313" key="2">
    <source>
        <dbReference type="EMBL" id="MBD8506170.1"/>
    </source>
</evidence>
<accession>A0A927JBL9</accession>